<comment type="function">
    <text evidence="9">Catalyzes two activities which are involved in the cyclic version of arginine biosynthesis: the synthesis of N-acetylglutamate from glutamate and acetyl-CoA as the acetyl donor, and of ornithine by transacetylation between N(2)-acetylornithine and glutamate.</text>
</comment>
<feature type="chain" id="PRO_5041031592" description="Arginine biosynthesis bifunctional protein ArgJ beta chain" evidence="9">
    <location>
        <begin position="190"/>
        <end position="406"/>
    </location>
</feature>
<evidence type="ECO:0000313" key="10">
    <source>
        <dbReference type="EMBL" id="MCX5469861.1"/>
    </source>
</evidence>
<comment type="caution">
    <text evidence="10">The sequence shown here is derived from an EMBL/GenBank/DDBJ whole genome shotgun (WGS) entry which is preliminary data.</text>
</comment>
<keyword evidence="5 9" id="KW-0808">Transferase</keyword>
<evidence type="ECO:0000256" key="7">
    <source>
        <dbReference type="ARBA" id="ARBA00023315"/>
    </source>
</evidence>
<dbReference type="SUPFAM" id="SSF56266">
    <property type="entry name" value="DmpA/ArgJ-like"/>
    <property type="match status" value="1"/>
</dbReference>
<keyword evidence="11" id="KW-1185">Reference proteome</keyword>
<comment type="catalytic activity">
    <reaction evidence="9">
        <text>L-glutamate + acetyl-CoA = N-acetyl-L-glutamate + CoA + H(+)</text>
        <dbReference type="Rhea" id="RHEA:24292"/>
        <dbReference type="ChEBI" id="CHEBI:15378"/>
        <dbReference type="ChEBI" id="CHEBI:29985"/>
        <dbReference type="ChEBI" id="CHEBI:44337"/>
        <dbReference type="ChEBI" id="CHEBI:57287"/>
        <dbReference type="ChEBI" id="CHEBI:57288"/>
        <dbReference type="EC" id="2.3.1.1"/>
    </reaction>
</comment>
<dbReference type="FunFam" id="3.60.70.12:FF:000001">
    <property type="entry name" value="Arginine biosynthesis bifunctional protein ArgJ, chloroplastic"/>
    <property type="match status" value="1"/>
</dbReference>
<feature type="chain" id="PRO_5041031591" description="Arginine biosynthesis bifunctional protein ArgJ alpha chain" evidence="9">
    <location>
        <begin position="1"/>
        <end position="189"/>
    </location>
</feature>
<reference evidence="10" key="1">
    <citation type="submission" date="2022-11" db="EMBL/GenBank/DDBJ databases">
        <title>Biodiversity and phylogenetic relationships of bacteria.</title>
        <authorList>
            <person name="Machado R.A.R."/>
            <person name="Bhat A."/>
            <person name="Loulou A."/>
            <person name="Kallel S."/>
        </authorList>
    </citation>
    <scope>NUCLEOTIDE SEQUENCE</scope>
    <source>
        <strain evidence="10">A-IN1</strain>
    </source>
</reference>
<feature type="site" description="Involved in the stabilization of negative charge on the oxyanion by the formation of the oxyanion hole" evidence="9">
    <location>
        <position position="117"/>
    </location>
</feature>
<dbReference type="NCBIfam" id="NF003802">
    <property type="entry name" value="PRK05388.1"/>
    <property type="match status" value="1"/>
</dbReference>
<comment type="pathway">
    <text evidence="9">Amino-acid biosynthesis; L-arginine biosynthesis; L-ornithine and N-acetyl-L-glutamate from L-glutamate and N(2)-acetyl-L-ornithine (cyclic): step 1/1.</text>
</comment>
<evidence type="ECO:0000256" key="8">
    <source>
        <dbReference type="ARBA" id="ARBA00049439"/>
    </source>
</evidence>
<comment type="catalytic activity">
    <reaction evidence="8 9">
        <text>N(2)-acetyl-L-ornithine + L-glutamate = N-acetyl-L-glutamate + L-ornithine</text>
        <dbReference type="Rhea" id="RHEA:15349"/>
        <dbReference type="ChEBI" id="CHEBI:29985"/>
        <dbReference type="ChEBI" id="CHEBI:44337"/>
        <dbReference type="ChEBI" id="CHEBI:46911"/>
        <dbReference type="ChEBI" id="CHEBI:57805"/>
        <dbReference type="EC" id="2.3.1.35"/>
    </reaction>
</comment>
<dbReference type="Gene3D" id="3.10.20.340">
    <property type="entry name" value="ArgJ beta chain, C-terminal domain"/>
    <property type="match status" value="1"/>
</dbReference>
<comment type="similarity">
    <text evidence="1 9">Belongs to the ArgJ family.</text>
</comment>
<evidence type="ECO:0000256" key="5">
    <source>
        <dbReference type="ARBA" id="ARBA00022679"/>
    </source>
</evidence>
<feature type="binding site" evidence="9">
    <location>
        <position position="277"/>
    </location>
    <ligand>
        <name>substrate</name>
    </ligand>
</feature>
<dbReference type="HAMAP" id="MF_01106">
    <property type="entry name" value="ArgJ"/>
    <property type="match status" value="1"/>
</dbReference>
<dbReference type="RefSeq" id="WP_266131764.1">
    <property type="nucleotide sequence ID" value="NZ_JAPKMY010000016.1"/>
</dbReference>
<feature type="binding site" evidence="9">
    <location>
        <position position="406"/>
    </location>
    <ligand>
        <name>substrate</name>
    </ligand>
</feature>
<gene>
    <name evidence="9 10" type="primary">argJ</name>
    <name evidence="10" type="ORF">OSH00_19275</name>
</gene>
<dbReference type="AlphaFoldDB" id="A0A9X3DX72"/>
<feature type="active site" description="Nucleophile" evidence="9">
    <location>
        <position position="190"/>
    </location>
</feature>
<dbReference type="PANTHER" id="PTHR23100">
    <property type="entry name" value="ARGININE BIOSYNTHESIS BIFUNCTIONAL PROTEIN ARGJ"/>
    <property type="match status" value="1"/>
</dbReference>
<dbReference type="CDD" id="cd02152">
    <property type="entry name" value="OAT"/>
    <property type="match status" value="1"/>
</dbReference>
<dbReference type="InterPro" id="IPR042195">
    <property type="entry name" value="ArgJ_beta_C"/>
</dbReference>
<keyword evidence="3 9" id="KW-0055">Arginine biosynthesis</keyword>
<feature type="binding site" evidence="9">
    <location>
        <position position="153"/>
    </location>
    <ligand>
        <name>substrate</name>
    </ligand>
</feature>
<dbReference type="Proteomes" id="UP001146019">
    <property type="component" value="Unassembled WGS sequence"/>
</dbReference>
<dbReference type="InterPro" id="IPR002813">
    <property type="entry name" value="Arg_biosynth_ArgJ"/>
</dbReference>
<proteinExistence type="inferred from homology"/>
<keyword evidence="6 9" id="KW-0068">Autocatalytic cleavage</keyword>
<dbReference type="NCBIfam" id="TIGR00120">
    <property type="entry name" value="ArgJ"/>
    <property type="match status" value="1"/>
</dbReference>
<feature type="binding site" evidence="9">
    <location>
        <position position="190"/>
    </location>
    <ligand>
        <name>substrate</name>
    </ligand>
</feature>
<dbReference type="FunFam" id="3.10.20.340:FF:000001">
    <property type="entry name" value="Arginine biosynthesis bifunctional protein ArgJ, chloroplastic"/>
    <property type="match status" value="1"/>
</dbReference>
<evidence type="ECO:0000313" key="11">
    <source>
        <dbReference type="Proteomes" id="UP001146019"/>
    </source>
</evidence>
<keyword evidence="9" id="KW-0963">Cytoplasm</keyword>
<dbReference type="InterPro" id="IPR016117">
    <property type="entry name" value="ArgJ-like_dom_sf"/>
</dbReference>
<evidence type="ECO:0000256" key="9">
    <source>
        <dbReference type="HAMAP-Rule" id="MF_01106"/>
    </source>
</evidence>
<protein>
    <recommendedName>
        <fullName evidence="9">Arginine biosynthesis bifunctional protein ArgJ</fullName>
    </recommendedName>
    <domain>
        <recommendedName>
            <fullName evidence="9">Glutamate N-acetyltransferase</fullName>
            <ecNumber evidence="9">2.3.1.35</ecNumber>
        </recommendedName>
        <alternativeName>
            <fullName evidence="9">Ornithine acetyltransferase</fullName>
            <shortName evidence="9">OATase</shortName>
        </alternativeName>
        <alternativeName>
            <fullName evidence="9">Ornithine transacetylase</fullName>
        </alternativeName>
    </domain>
    <domain>
        <recommendedName>
            <fullName evidence="9">Amino-acid acetyltransferase</fullName>
            <ecNumber evidence="9">2.3.1.1</ecNumber>
        </recommendedName>
        <alternativeName>
            <fullName evidence="9">N-acetylglutamate synthase</fullName>
            <shortName evidence="9">AGSase</shortName>
        </alternativeName>
    </domain>
    <component>
        <recommendedName>
            <fullName evidence="9">Arginine biosynthesis bifunctional protein ArgJ alpha chain</fullName>
        </recommendedName>
    </component>
    <component>
        <recommendedName>
            <fullName evidence="9">Arginine biosynthesis bifunctional protein ArgJ beta chain</fullName>
        </recommendedName>
    </component>
</protein>
<dbReference type="PANTHER" id="PTHR23100:SF0">
    <property type="entry name" value="ARGININE BIOSYNTHESIS BIFUNCTIONAL PROTEIN ARGJ, MITOCHONDRIAL"/>
    <property type="match status" value="1"/>
</dbReference>
<dbReference type="Pfam" id="PF01960">
    <property type="entry name" value="ArgJ"/>
    <property type="match status" value="1"/>
</dbReference>
<sequence length="406" mass="43751">MAVGDVSMPHMHVVQGVKIGSAEAYVRYPNRRDLVIFEFSQGTNVAGVFTQNAFCAAPVHVSKAHLAQANPRYLVINTGNANAGTGKLGMQNAQLTCSKLAELVQVQAFEVLPFSTGVIGEQLPIERLTQGLQPALTSLRDDAWNDAATGIMTTDTTPKGASEQFELDGITYTMTGISKGAGMIRPNMATMLSFVATDMPIARTLVQKMLKVSADQSFNRITVDGDTSTNDSCIFAATGCAGGVEITTEDDVRYTVVLDVLSRVMKRLAQLIIRDGEGATKFITVAVEGGHDTQECCDIAYSIAHSPLVKTAIFASDPNWGRILAAIGYAGVKDLEVEKIQVWLDDVQICKDGGAAEDYTEEAGARVMSQTEMTIRVDLGRGQAKDTVYTCDLSYDYVKINADYRS</sequence>
<organism evidence="10 11">
    <name type="scientific">Acinetobacter nematophilus</name>
    <dbReference type="NCBI Taxonomy" id="2994642"/>
    <lineage>
        <taxon>Bacteria</taxon>
        <taxon>Pseudomonadati</taxon>
        <taxon>Pseudomonadota</taxon>
        <taxon>Gammaproteobacteria</taxon>
        <taxon>Moraxellales</taxon>
        <taxon>Moraxellaceae</taxon>
        <taxon>Acinetobacter</taxon>
    </lineage>
</organism>
<dbReference type="GO" id="GO:0004358">
    <property type="term" value="F:L-glutamate N-acetyltransferase activity, acting on acetyl-L-ornithine as donor"/>
    <property type="evidence" value="ECO:0007669"/>
    <property type="project" value="UniProtKB-UniRule"/>
</dbReference>
<dbReference type="GO" id="GO:0006526">
    <property type="term" value="P:L-arginine biosynthetic process"/>
    <property type="evidence" value="ECO:0007669"/>
    <property type="project" value="UniProtKB-UniRule"/>
</dbReference>
<dbReference type="GO" id="GO:0005737">
    <property type="term" value="C:cytoplasm"/>
    <property type="evidence" value="ECO:0007669"/>
    <property type="project" value="UniProtKB-SubCell"/>
</dbReference>
<evidence type="ECO:0000256" key="6">
    <source>
        <dbReference type="ARBA" id="ARBA00022813"/>
    </source>
</evidence>
<keyword evidence="7 9" id="KW-0012">Acyltransferase</keyword>
<accession>A0A9X3DX72</accession>
<feature type="site" description="Cleavage; by autolysis" evidence="9">
    <location>
        <begin position="189"/>
        <end position="190"/>
    </location>
</feature>
<evidence type="ECO:0000256" key="1">
    <source>
        <dbReference type="ARBA" id="ARBA00006774"/>
    </source>
</evidence>
<evidence type="ECO:0000256" key="2">
    <source>
        <dbReference type="ARBA" id="ARBA00011475"/>
    </source>
</evidence>
<evidence type="ECO:0000256" key="3">
    <source>
        <dbReference type="ARBA" id="ARBA00022571"/>
    </source>
</evidence>
<feature type="binding site" evidence="9">
    <location>
        <position position="401"/>
    </location>
    <ligand>
        <name>substrate</name>
    </ligand>
</feature>
<comment type="subunit">
    <text evidence="2 9">Heterotetramer of two alpha and two beta chains.</text>
</comment>
<dbReference type="EMBL" id="JAPKMY010000016">
    <property type="protein sequence ID" value="MCX5469861.1"/>
    <property type="molecule type" value="Genomic_DNA"/>
</dbReference>
<name>A0A9X3DX72_9GAMM</name>
<comment type="subcellular location">
    <subcellularLocation>
        <location evidence="9">Cytoplasm</location>
    </subcellularLocation>
</comment>
<dbReference type="GO" id="GO:0004042">
    <property type="term" value="F:L-glutamate N-acetyltransferase activity"/>
    <property type="evidence" value="ECO:0007669"/>
    <property type="project" value="UniProtKB-UniRule"/>
</dbReference>
<comment type="pathway">
    <text evidence="9">Amino-acid biosynthesis; L-arginine biosynthesis; N(2)-acetyl-L-ornithine from L-glutamate: step 1/4.</text>
</comment>
<evidence type="ECO:0000256" key="4">
    <source>
        <dbReference type="ARBA" id="ARBA00022605"/>
    </source>
</evidence>
<feature type="site" description="Involved in the stabilization of negative charge on the oxyanion by the formation of the oxyanion hole" evidence="9">
    <location>
        <position position="116"/>
    </location>
</feature>
<dbReference type="Gene3D" id="3.60.70.12">
    <property type="entry name" value="L-amino peptidase D-ALA esterase/amidase"/>
    <property type="match status" value="1"/>
</dbReference>
<dbReference type="GO" id="GO:0006592">
    <property type="term" value="P:ornithine biosynthetic process"/>
    <property type="evidence" value="ECO:0007669"/>
    <property type="project" value="TreeGrafter"/>
</dbReference>
<keyword evidence="4 9" id="KW-0028">Amino-acid biosynthesis</keyword>
<keyword evidence="9" id="KW-0511">Multifunctional enzyme</keyword>
<dbReference type="EC" id="2.3.1.35" evidence="9"/>
<dbReference type="EC" id="2.3.1.1" evidence="9"/>
<feature type="binding site" evidence="9">
    <location>
        <position position="179"/>
    </location>
    <ligand>
        <name>substrate</name>
    </ligand>
</feature>